<proteinExistence type="predicted"/>
<protein>
    <submittedName>
        <fullName evidence="2">TerB family tellurite resistance protein</fullName>
    </submittedName>
</protein>
<feature type="signal peptide" evidence="1">
    <location>
        <begin position="1"/>
        <end position="28"/>
    </location>
</feature>
<sequence>MNRAIKSIRTGVLLLIVLAFGMSGNGFAQSQEAQQLLLNVEKLSQLKNILSDMKRGYEVVSQGYKAVTGIAKGNFSLHEVFLDGLMLVSPEVRKYRKVGDILTYQKRLVSEYKSAFSRFRSAGTFSFSELEYLGSVYSDLLRASLDNLDELAMVITAGKLRMSDEERLKAIDRIFLETEDKLLFLRDFNKHALQLSGQRERQKIEMDGLSGWYK</sequence>
<keyword evidence="3" id="KW-1185">Reference proteome</keyword>
<evidence type="ECO:0000313" key="2">
    <source>
        <dbReference type="EMBL" id="MEJ2901660.1"/>
    </source>
</evidence>
<organism evidence="2 3">
    <name type="scientific">Pedobacter panaciterrae</name>
    <dbReference type="NCBI Taxonomy" id="363849"/>
    <lineage>
        <taxon>Bacteria</taxon>
        <taxon>Pseudomonadati</taxon>
        <taxon>Bacteroidota</taxon>
        <taxon>Sphingobacteriia</taxon>
        <taxon>Sphingobacteriales</taxon>
        <taxon>Sphingobacteriaceae</taxon>
        <taxon>Pedobacter</taxon>
    </lineage>
</organism>
<comment type="caution">
    <text evidence="2">The sequence shown here is derived from an EMBL/GenBank/DDBJ whole genome shotgun (WGS) entry which is preliminary data.</text>
</comment>
<dbReference type="RefSeq" id="WP_337715450.1">
    <property type="nucleotide sequence ID" value="NZ_JBBEUB010000001.1"/>
</dbReference>
<dbReference type="EMBL" id="JBBEUB010000001">
    <property type="protein sequence ID" value="MEJ2901660.1"/>
    <property type="molecule type" value="Genomic_DNA"/>
</dbReference>
<evidence type="ECO:0000256" key="1">
    <source>
        <dbReference type="SAM" id="SignalP"/>
    </source>
</evidence>
<name>A0ABU8NJM7_9SPHI</name>
<dbReference type="Proteomes" id="UP001378956">
    <property type="component" value="Unassembled WGS sequence"/>
</dbReference>
<accession>A0ABU8NJM7</accession>
<keyword evidence="1" id="KW-0732">Signal</keyword>
<feature type="chain" id="PRO_5045609484" evidence="1">
    <location>
        <begin position="29"/>
        <end position="214"/>
    </location>
</feature>
<gene>
    <name evidence="2" type="ORF">WAE58_04465</name>
</gene>
<evidence type="ECO:0000313" key="3">
    <source>
        <dbReference type="Proteomes" id="UP001378956"/>
    </source>
</evidence>
<reference evidence="2 3" key="1">
    <citation type="submission" date="2024-03" db="EMBL/GenBank/DDBJ databases">
        <title>Sequence of Lycoming College Course Isolates.</title>
        <authorList>
            <person name="Plotts O."/>
            <person name="Newman J."/>
        </authorList>
    </citation>
    <scope>NUCLEOTIDE SEQUENCE [LARGE SCALE GENOMIC DNA]</scope>
    <source>
        <strain evidence="2 3">CJB-3</strain>
    </source>
</reference>